<protein>
    <submittedName>
        <fullName evidence="3">NAD-dependent epimerase/dehydratase family protein</fullName>
    </submittedName>
</protein>
<evidence type="ECO:0000259" key="2">
    <source>
        <dbReference type="Pfam" id="PF01370"/>
    </source>
</evidence>
<accession>A0A3N0I3P3</accession>
<evidence type="ECO:0000313" key="4">
    <source>
        <dbReference type="Proteomes" id="UP000276568"/>
    </source>
</evidence>
<proteinExistence type="inferred from homology"/>
<evidence type="ECO:0000256" key="1">
    <source>
        <dbReference type="ARBA" id="ARBA00007637"/>
    </source>
</evidence>
<sequence length="332" mass="37632">MESRQSFQGYGSKNGEGHFMVVGGMKKLYLLTGANGHLGHTIRNYLSGDVREWIHHKDDRWPNAYVGDVCDKKALEPFFDREGYDEVVLIHCAAKISIATKPDPSVWETNVWGTQNVLELAKKHHITKMIYIGSVHAMQEKAGIMTEPLIFDPHLVVGQYAKSKAEAIRHVLASDLRVVVLLPSGIIGPGDVLGQNHMVQVIHQMMKRKWPITVSGGYDFVDVRDVALAVLQAEKKGRDHAVYIVNGHEISMADLTRFITHKEPKVISAKWLERIAPMIEHLYPNMSPYALYTLQSPSQFSHHKATVDLGYQPRLWQETIQDMEMIKDGFDW</sequence>
<keyword evidence="4" id="KW-1185">Reference proteome</keyword>
<comment type="caution">
    <text evidence="3">The sequence shown here is derived from an EMBL/GenBank/DDBJ whole genome shotgun (WGS) entry which is preliminary data.</text>
</comment>
<organism evidence="3 4">
    <name type="scientific">Absicoccus porci</name>
    <dbReference type="NCBI Taxonomy" id="2486576"/>
    <lineage>
        <taxon>Bacteria</taxon>
        <taxon>Bacillati</taxon>
        <taxon>Bacillota</taxon>
        <taxon>Erysipelotrichia</taxon>
        <taxon>Erysipelotrichales</taxon>
        <taxon>Erysipelotrichaceae</taxon>
        <taxon>Absicoccus</taxon>
    </lineage>
</organism>
<feature type="domain" description="NAD-dependent epimerase/dehydratase" evidence="2">
    <location>
        <begin position="30"/>
        <end position="237"/>
    </location>
</feature>
<dbReference type="AlphaFoldDB" id="A0A3N0I3P3"/>
<dbReference type="PANTHER" id="PTHR43000">
    <property type="entry name" value="DTDP-D-GLUCOSE 4,6-DEHYDRATASE-RELATED"/>
    <property type="match status" value="1"/>
</dbReference>
<dbReference type="EMBL" id="RJQC01000001">
    <property type="protein sequence ID" value="RNM31110.1"/>
    <property type="molecule type" value="Genomic_DNA"/>
</dbReference>
<gene>
    <name evidence="3" type="ORF">EDX97_00615</name>
</gene>
<evidence type="ECO:0000313" key="3">
    <source>
        <dbReference type="EMBL" id="RNM31110.1"/>
    </source>
</evidence>
<dbReference type="SUPFAM" id="SSF51735">
    <property type="entry name" value="NAD(P)-binding Rossmann-fold domains"/>
    <property type="match status" value="1"/>
</dbReference>
<dbReference type="Gene3D" id="3.40.50.720">
    <property type="entry name" value="NAD(P)-binding Rossmann-like Domain"/>
    <property type="match status" value="1"/>
</dbReference>
<comment type="similarity">
    <text evidence="1">Belongs to the NAD(P)-dependent epimerase/dehydratase family.</text>
</comment>
<dbReference type="Pfam" id="PF01370">
    <property type="entry name" value="Epimerase"/>
    <property type="match status" value="1"/>
</dbReference>
<dbReference type="InterPro" id="IPR036291">
    <property type="entry name" value="NAD(P)-bd_dom_sf"/>
</dbReference>
<dbReference type="InterPro" id="IPR001509">
    <property type="entry name" value="Epimerase_deHydtase"/>
</dbReference>
<dbReference type="Proteomes" id="UP000276568">
    <property type="component" value="Unassembled WGS sequence"/>
</dbReference>
<name>A0A3N0I3P3_9FIRM</name>
<reference evidence="3 4" key="1">
    <citation type="submission" date="2018-11" db="EMBL/GenBank/DDBJ databases">
        <title>Clostridium sp. nov., a member of the family Erysipelotrichaceae isolated from pig faeces.</title>
        <authorList>
            <person name="Chang Y.-H."/>
        </authorList>
    </citation>
    <scope>NUCLEOTIDE SEQUENCE [LARGE SCALE GENOMIC DNA]</scope>
    <source>
        <strain evidence="3 4">YH-panp20</strain>
    </source>
</reference>
<dbReference type="OrthoDB" id="9807212at2"/>